<keyword evidence="7" id="KW-0067">ATP-binding</keyword>
<dbReference type="SUPFAM" id="SSF53623">
    <property type="entry name" value="MurD-like peptide ligases, catalytic domain"/>
    <property type="match status" value="1"/>
</dbReference>
<dbReference type="NCBIfam" id="TIGR01085">
    <property type="entry name" value="murE"/>
    <property type="match status" value="1"/>
</dbReference>
<comment type="catalytic activity">
    <reaction evidence="7">
        <text>UDP-N-acetyl-alpha-D-muramoyl-L-alanyl-D-glutamate + meso-2,6-diaminopimelate + ATP = UDP-N-acetyl-alpha-D-muramoyl-L-alanyl-gamma-D-glutamyl-meso-2,6-diaminopimelate + ADP + phosphate + H(+)</text>
        <dbReference type="Rhea" id="RHEA:23676"/>
        <dbReference type="ChEBI" id="CHEBI:15378"/>
        <dbReference type="ChEBI" id="CHEBI:30616"/>
        <dbReference type="ChEBI" id="CHEBI:43474"/>
        <dbReference type="ChEBI" id="CHEBI:57791"/>
        <dbReference type="ChEBI" id="CHEBI:83900"/>
        <dbReference type="ChEBI" id="CHEBI:83905"/>
        <dbReference type="ChEBI" id="CHEBI:456216"/>
        <dbReference type="EC" id="6.3.2.13"/>
    </reaction>
</comment>
<dbReference type="SUPFAM" id="SSF53244">
    <property type="entry name" value="MurD-like peptide ligases, peptide-binding domain"/>
    <property type="match status" value="1"/>
</dbReference>
<feature type="domain" description="Mur ligase central" evidence="11">
    <location>
        <begin position="106"/>
        <end position="309"/>
    </location>
</feature>
<reference evidence="12 13" key="1">
    <citation type="submission" date="2019-03" db="EMBL/GenBank/DDBJ databases">
        <title>Genomic Encyclopedia of Type Strains, Phase III (KMG-III): the genomes of soil and plant-associated and newly described type strains.</title>
        <authorList>
            <person name="Whitman W."/>
        </authorList>
    </citation>
    <scope>NUCLEOTIDE SEQUENCE [LARGE SCALE GENOMIC DNA]</scope>
    <source>
        <strain evidence="12 13">CGMCC 1.7002</strain>
    </source>
</reference>
<dbReference type="GO" id="GO:0008765">
    <property type="term" value="F:UDP-N-acetylmuramoylalanyl-D-glutamate-2,6-diaminopimelate ligase activity"/>
    <property type="evidence" value="ECO:0007669"/>
    <property type="project" value="UniProtKB-UniRule"/>
</dbReference>
<sequence length="481" mass="52604">MSFSIKKLLVGAESSQEFMDLDVEGITSDSRDVKKGDAFFALPGEKFHGNEFVKDVVRLGAIAIVTDRGLEYNPGVPIYLVNDVRAAFARAARRVNEPQPAYPVAVTGTNGKTSVVSFLRQIWIDNHLNAASVGTLGIVTRDKHIVGELTTPGPMQLHKELHQLKKEGIDHIALEASSHGLDQRRLDGMKFRVAGFTNLTRDHLDYHETMEAYHDAKLRLFRDLLTDGCTCVINMDDDEAMPFMMAGLERNGTILTVGENGAYFEVFSIEPEGYGQRVKGRLVGEDVEFLLPLAGKFQVSNALVAFAMAVATGVDKHDALLSLEKLEGAKGRLEKVAEHNGGAAYVDYSHTPDALQTALESLRPFVKGKLIVVFGCGGDRDKGKRGPMGKIAVEHADVAILTDDNPRTEDPQAIRDEVLKAAPECKDVPDRKKAIEMGLEMMGEGDVLLVAGKGHEDYQIIGTEKHDFSDHDVILKAIGSK</sequence>
<dbReference type="SUPFAM" id="SSF63418">
    <property type="entry name" value="MurE/MurF N-terminal domain"/>
    <property type="match status" value="1"/>
</dbReference>
<evidence type="ECO:0000256" key="4">
    <source>
        <dbReference type="ARBA" id="ARBA00022984"/>
    </source>
</evidence>
<dbReference type="Gene3D" id="3.90.190.20">
    <property type="entry name" value="Mur ligase, C-terminal domain"/>
    <property type="match status" value="1"/>
</dbReference>
<feature type="domain" description="Mur ligase C-terminal" evidence="10">
    <location>
        <begin position="331"/>
        <end position="454"/>
    </location>
</feature>
<dbReference type="UniPathway" id="UPA00219"/>
<evidence type="ECO:0000313" key="12">
    <source>
        <dbReference type="EMBL" id="TDQ66804.1"/>
    </source>
</evidence>
<keyword evidence="13" id="KW-1185">Reference proteome</keyword>
<dbReference type="InterPro" id="IPR004101">
    <property type="entry name" value="Mur_ligase_C"/>
</dbReference>
<dbReference type="AlphaFoldDB" id="A0A4R6VVQ0"/>
<dbReference type="InterPro" id="IPR000713">
    <property type="entry name" value="Mur_ligase_N"/>
</dbReference>
<feature type="binding site" evidence="7">
    <location>
        <position position="380"/>
    </location>
    <ligand>
        <name>meso-2,6-diaminopimelate</name>
        <dbReference type="ChEBI" id="CHEBI:57791"/>
    </ligand>
</feature>
<dbReference type="HAMAP" id="MF_00208">
    <property type="entry name" value="MurE"/>
    <property type="match status" value="1"/>
</dbReference>
<keyword evidence="7 12" id="KW-0436">Ligase</keyword>
<evidence type="ECO:0000256" key="8">
    <source>
        <dbReference type="RuleBase" id="RU004135"/>
    </source>
</evidence>
<evidence type="ECO:0000259" key="11">
    <source>
        <dbReference type="Pfam" id="PF08245"/>
    </source>
</evidence>
<dbReference type="PANTHER" id="PTHR23135:SF4">
    <property type="entry name" value="UDP-N-ACETYLMURAMOYL-L-ALANYL-D-GLUTAMATE--2,6-DIAMINOPIMELATE LIGASE MURE HOMOLOG, CHLOROPLASTIC"/>
    <property type="match status" value="1"/>
</dbReference>
<comment type="pathway">
    <text evidence="7 8">Cell wall biogenesis; peptidoglycan biosynthesis.</text>
</comment>
<feature type="binding site" evidence="7">
    <location>
        <position position="456"/>
    </location>
    <ligand>
        <name>meso-2,6-diaminopimelate</name>
        <dbReference type="ChEBI" id="CHEBI:57791"/>
    </ligand>
</feature>
<keyword evidence="2 7" id="KW-0132">Cell division</keyword>
<keyword evidence="5 7" id="KW-0131">Cell cycle</keyword>
<dbReference type="RefSeq" id="WP_133571472.1">
    <property type="nucleotide sequence ID" value="NZ_SNYR01000001.1"/>
</dbReference>
<dbReference type="InterPro" id="IPR036615">
    <property type="entry name" value="Mur_ligase_C_dom_sf"/>
</dbReference>
<dbReference type="GO" id="GO:0000287">
    <property type="term" value="F:magnesium ion binding"/>
    <property type="evidence" value="ECO:0007669"/>
    <property type="project" value="UniProtKB-UniRule"/>
</dbReference>
<keyword evidence="6 7" id="KW-0961">Cell wall biogenesis/degradation</keyword>
<dbReference type="Proteomes" id="UP000295391">
    <property type="component" value="Unassembled WGS sequence"/>
</dbReference>
<dbReference type="OrthoDB" id="9800958at2"/>
<protein>
    <recommendedName>
        <fullName evidence="7">UDP-N-acetylmuramoyl-L-alanyl-D-glutamate--2,6-diaminopimelate ligase</fullName>
        <ecNumber evidence="7">6.3.2.13</ecNumber>
    </recommendedName>
    <alternativeName>
        <fullName evidence="7">Meso-A2pm-adding enzyme</fullName>
    </alternativeName>
    <alternativeName>
        <fullName evidence="7">Meso-diaminopimelate-adding enzyme</fullName>
    </alternativeName>
    <alternativeName>
        <fullName evidence="7">UDP-MurNAc-L-Ala-D-Glu:meso-diaminopimelate ligase</fullName>
    </alternativeName>
    <alternativeName>
        <fullName evidence="7">UDP-MurNAc-tripeptide synthetase</fullName>
    </alternativeName>
    <alternativeName>
        <fullName evidence="7">UDP-N-acetylmuramyl-tripeptide synthetase</fullName>
    </alternativeName>
</protein>
<dbReference type="GO" id="GO:0005524">
    <property type="term" value="F:ATP binding"/>
    <property type="evidence" value="ECO:0007669"/>
    <property type="project" value="UniProtKB-UniRule"/>
</dbReference>
<dbReference type="EC" id="6.3.2.13" evidence="7"/>
<dbReference type="GO" id="GO:0005737">
    <property type="term" value="C:cytoplasm"/>
    <property type="evidence" value="ECO:0007669"/>
    <property type="project" value="UniProtKB-SubCell"/>
</dbReference>
<evidence type="ECO:0000256" key="1">
    <source>
        <dbReference type="ARBA" id="ARBA00005898"/>
    </source>
</evidence>
<feature type="binding site" evidence="7">
    <location>
        <begin position="404"/>
        <end position="407"/>
    </location>
    <ligand>
        <name>meso-2,6-diaminopimelate</name>
        <dbReference type="ChEBI" id="CHEBI:57791"/>
    </ligand>
</feature>
<feature type="binding site" evidence="7">
    <location>
        <position position="30"/>
    </location>
    <ligand>
        <name>UDP-N-acetyl-alpha-D-muramoyl-L-alanyl-D-glutamate</name>
        <dbReference type="ChEBI" id="CHEBI:83900"/>
    </ligand>
</feature>
<dbReference type="PANTHER" id="PTHR23135">
    <property type="entry name" value="MUR LIGASE FAMILY MEMBER"/>
    <property type="match status" value="1"/>
</dbReference>
<evidence type="ECO:0000256" key="2">
    <source>
        <dbReference type="ARBA" id="ARBA00022618"/>
    </source>
</evidence>
<evidence type="ECO:0000259" key="10">
    <source>
        <dbReference type="Pfam" id="PF02875"/>
    </source>
</evidence>
<keyword evidence="7" id="KW-0547">Nucleotide-binding</keyword>
<comment type="similarity">
    <text evidence="1 7">Belongs to the MurCDEF family. MurE subfamily.</text>
</comment>
<evidence type="ECO:0000256" key="5">
    <source>
        <dbReference type="ARBA" id="ARBA00023306"/>
    </source>
</evidence>
<comment type="cofactor">
    <cofactor evidence="7">
        <name>Mg(2+)</name>
        <dbReference type="ChEBI" id="CHEBI:18420"/>
    </cofactor>
</comment>
<feature type="binding site" evidence="7">
    <location>
        <position position="185"/>
    </location>
    <ligand>
        <name>UDP-N-acetyl-alpha-D-muramoyl-L-alanyl-D-glutamate</name>
        <dbReference type="ChEBI" id="CHEBI:83900"/>
    </ligand>
</feature>
<dbReference type="GO" id="GO:0008360">
    <property type="term" value="P:regulation of cell shape"/>
    <property type="evidence" value="ECO:0007669"/>
    <property type="project" value="UniProtKB-KW"/>
</dbReference>
<gene>
    <name evidence="7" type="primary">murE</name>
    <name evidence="12" type="ORF">ATL17_0808</name>
</gene>
<dbReference type="Pfam" id="PF08245">
    <property type="entry name" value="Mur_ligase_M"/>
    <property type="match status" value="1"/>
</dbReference>
<name>A0A4R6VVQ0_9HYPH</name>
<dbReference type="InterPro" id="IPR035911">
    <property type="entry name" value="MurE/MurF_N"/>
</dbReference>
<accession>A0A4R6VVQ0</accession>
<feature type="binding site" evidence="7">
    <location>
        <position position="183"/>
    </location>
    <ligand>
        <name>UDP-N-acetyl-alpha-D-muramoyl-L-alanyl-D-glutamate</name>
        <dbReference type="ChEBI" id="CHEBI:83900"/>
    </ligand>
</feature>
<proteinExistence type="inferred from homology"/>
<dbReference type="InterPro" id="IPR005761">
    <property type="entry name" value="UDP-N-AcMur-Glu-dNH2Pim_ligase"/>
</dbReference>
<dbReference type="Pfam" id="PF02875">
    <property type="entry name" value="Mur_ligase_C"/>
    <property type="match status" value="1"/>
</dbReference>
<dbReference type="GO" id="GO:0071555">
    <property type="term" value="P:cell wall organization"/>
    <property type="evidence" value="ECO:0007669"/>
    <property type="project" value="UniProtKB-KW"/>
</dbReference>
<evidence type="ECO:0000256" key="3">
    <source>
        <dbReference type="ARBA" id="ARBA00022960"/>
    </source>
</evidence>
<evidence type="ECO:0000256" key="7">
    <source>
        <dbReference type="HAMAP-Rule" id="MF_00208"/>
    </source>
</evidence>
<dbReference type="Gene3D" id="3.40.1390.10">
    <property type="entry name" value="MurE/MurF, N-terminal domain"/>
    <property type="match status" value="1"/>
</dbReference>
<feature type="binding site" evidence="7">
    <location>
        <position position="452"/>
    </location>
    <ligand>
        <name>meso-2,6-diaminopimelate</name>
        <dbReference type="ChEBI" id="CHEBI:57791"/>
    </ligand>
</feature>
<dbReference type="InterPro" id="IPR036565">
    <property type="entry name" value="Mur-like_cat_sf"/>
</dbReference>
<dbReference type="EMBL" id="SNYR01000001">
    <property type="protein sequence ID" value="TDQ66804.1"/>
    <property type="molecule type" value="Genomic_DNA"/>
</dbReference>
<feature type="short sequence motif" description="Meso-diaminopimelate recognition motif" evidence="7">
    <location>
        <begin position="404"/>
        <end position="407"/>
    </location>
</feature>
<feature type="binding site" evidence="7">
    <location>
        <position position="177"/>
    </location>
    <ligand>
        <name>UDP-N-acetyl-alpha-D-muramoyl-L-alanyl-D-glutamate</name>
        <dbReference type="ChEBI" id="CHEBI:83900"/>
    </ligand>
</feature>
<feature type="binding site" evidence="7">
    <location>
        <begin position="150"/>
        <end position="151"/>
    </location>
    <ligand>
        <name>UDP-N-acetyl-alpha-D-muramoyl-L-alanyl-D-glutamate</name>
        <dbReference type="ChEBI" id="CHEBI:83900"/>
    </ligand>
</feature>
<evidence type="ECO:0000256" key="6">
    <source>
        <dbReference type="ARBA" id="ARBA00023316"/>
    </source>
</evidence>
<comment type="caution">
    <text evidence="12">The sequence shown here is derived from an EMBL/GenBank/DDBJ whole genome shotgun (WGS) entry which is preliminary data.</text>
</comment>
<dbReference type="NCBIfam" id="NF001126">
    <property type="entry name" value="PRK00139.1-4"/>
    <property type="match status" value="1"/>
</dbReference>
<keyword evidence="4 7" id="KW-0573">Peptidoglycan synthesis</keyword>
<comment type="caution">
    <text evidence="7">Lacks conserved residue(s) required for the propagation of feature annotation.</text>
</comment>
<comment type="subcellular location">
    <subcellularLocation>
        <location evidence="7 8">Cytoplasm</location>
    </subcellularLocation>
</comment>
<comment type="PTM">
    <text evidence="7">Carboxylation is probably crucial for Mg(2+) binding and, consequently, for the gamma-phosphate positioning of ATP.</text>
</comment>
<dbReference type="GO" id="GO:0051301">
    <property type="term" value="P:cell division"/>
    <property type="evidence" value="ECO:0007669"/>
    <property type="project" value="UniProtKB-KW"/>
</dbReference>
<keyword evidence="7" id="KW-0460">Magnesium</keyword>
<evidence type="ECO:0000313" key="13">
    <source>
        <dbReference type="Proteomes" id="UP000295391"/>
    </source>
</evidence>
<feature type="domain" description="Mur ligase N-terminal catalytic" evidence="9">
    <location>
        <begin position="23"/>
        <end position="70"/>
    </location>
</feature>
<organism evidence="12 13">
    <name type="scientific">Maritalea mobilis</name>
    <dbReference type="NCBI Taxonomy" id="483324"/>
    <lineage>
        <taxon>Bacteria</taxon>
        <taxon>Pseudomonadati</taxon>
        <taxon>Pseudomonadota</taxon>
        <taxon>Alphaproteobacteria</taxon>
        <taxon>Hyphomicrobiales</taxon>
        <taxon>Devosiaceae</taxon>
        <taxon>Maritalea</taxon>
    </lineage>
</organism>
<dbReference type="Pfam" id="PF01225">
    <property type="entry name" value="Mur_ligase"/>
    <property type="match status" value="1"/>
</dbReference>
<feature type="binding site" evidence="7">
    <location>
        <begin position="108"/>
        <end position="114"/>
    </location>
    <ligand>
        <name>ATP</name>
        <dbReference type="ChEBI" id="CHEBI:30616"/>
    </ligand>
</feature>
<comment type="function">
    <text evidence="7">Catalyzes the addition of meso-diaminopimelic acid to the nucleotide precursor UDP-N-acetylmuramoyl-L-alanyl-D-glutamate (UMAG) in the biosynthesis of bacterial cell-wall peptidoglycan.</text>
</comment>
<keyword evidence="7" id="KW-0963">Cytoplasm</keyword>
<evidence type="ECO:0000259" key="9">
    <source>
        <dbReference type="Pfam" id="PF01225"/>
    </source>
</evidence>
<dbReference type="InterPro" id="IPR013221">
    <property type="entry name" value="Mur_ligase_cen"/>
</dbReference>
<dbReference type="Gene3D" id="3.40.1190.10">
    <property type="entry name" value="Mur-like, catalytic domain"/>
    <property type="match status" value="1"/>
</dbReference>
<feature type="modified residue" description="N6-carboxylysine" evidence="7">
    <location>
        <position position="217"/>
    </location>
</feature>
<dbReference type="NCBIfam" id="NF001124">
    <property type="entry name" value="PRK00139.1-2"/>
    <property type="match status" value="1"/>
</dbReference>
<dbReference type="GO" id="GO:0009252">
    <property type="term" value="P:peptidoglycan biosynthetic process"/>
    <property type="evidence" value="ECO:0007669"/>
    <property type="project" value="UniProtKB-UniRule"/>
</dbReference>
<keyword evidence="3 7" id="KW-0133">Cell shape</keyword>